<dbReference type="AlphaFoldDB" id="A0AAD9D4X3"/>
<evidence type="ECO:0000256" key="1">
    <source>
        <dbReference type="SAM" id="MobiDB-lite"/>
    </source>
</evidence>
<sequence length="408" mass="45081">MAADQPSPSNNSSLWRRLTDYHHRQQLTDYNDDDSLVYSVSVGELHSQHVADISSLRTLELIRQLSFDTSMPKIIDMCDTEGVPSNIRRLAPQVISPPLHHVDLNRVYARSKTPSEISDSEGGYVADVDEMVIRDIHRQTGLLPNRRRLACSYAVSSVSDDTSCDDHSFTSSSESESYCDDPTTSNSTLGIHHVDVSELEDDLLGPPLCTRLSTDSLLGWDLLCEEEGDAIDKMRYISTALSSSSLVCDLATSYTSKGYTQTKQGEGVWNSDHSTASGSTLRSTHYLRPRIDLVQQEYDEAIASAGYLAFTGEATEKQEADSQPAAPQDQGKKALRRKSFSLFKKNKTSSCSVRATNNKNKSYKASKKSTYPLSPDRTVATSLASCCSNDDQEYFTIASSFRGEVPTF</sequence>
<dbReference type="Proteomes" id="UP001224775">
    <property type="component" value="Unassembled WGS sequence"/>
</dbReference>
<feature type="compositionally biased region" description="Polar residues" evidence="1">
    <location>
        <begin position="271"/>
        <end position="281"/>
    </location>
</feature>
<protein>
    <submittedName>
        <fullName evidence="2">Uncharacterized protein</fullName>
    </submittedName>
</protein>
<evidence type="ECO:0000313" key="2">
    <source>
        <dbReference type="EMBL" id="KAK1733035.1"/>
    </source>
</evidence>
<keyword evidence="3" id="KW-1185">Reference proteome</keyword>
<feature type="region of interest" description="Disordered" evidence="1">
    <location>
        <begin position="316"/>
        <end position="335"/>
    </location>
</feature>
<name>A0AAD9D4X3_9STRA</name>
<organism evidence="2 3">
    <name type="scientific">Skeletonema marinoi</name>
    <dbReference type="NCBI Taxonomy" id="267567"/>
    <lineage>
        <taxon>Eukaryota</taxon>
        <taxon>Sar</taxon>
        <taxon>Stramenopiles</taxon>
        <taxon>Ochrophyta</taxon>
        <taxon>Bacillariophyta</taxon>
        <taxon>Coscinodiscophyceae</taxon>
        <taxon>Thalassiosirophycidae</taxon>
        <taxon>Thalassiosirales</taxon>
        <taxon>Skeletonemataceae</taxon>
        <taxon>Skeletonema</taxon>
        <taxon>Skeletonema marinoi-dohrnii complex</taxon>
    </lineage>
</organism>
<proteinExistence type="predicted"/>
<dbReference type="EMBL" id="JATAAI010000055">
    <property type="protein sequence ID" value="KAK1733035.1"/>
    <property type="molecule type" value="Genomic_DNA"/>
</dbReference>
<accession>A0AAD9D4X3</accession>
<reference evidence="2" key="1">
    <citation type="submission" date="2023-06" db="EMBL/GenBank/DDBJ databases">
        <title>Survivors Of The Sea: Transcriptome response of Skeletonema marinoi to long-term dormancy.</title>
        <authorList>
            <person name="Pinder M.I.M."/>
            <person name="Kourtchenko O."/>
            <person name="Robertson E.K."/>
            <person name="Larsson T."/>
            <person name="Maumus F."/>
            <person name="Osuna-Cruz C.M."/>
            <person name="Vancaester E."/>
            <person name="Stenow R."/>
            <person name="Vandepoele K."/>
            <person name="Ploug H."/>
            <person name="Bruchert V."/>
            <person name="Godhe A."/>
            <person name="Topel M."/>
        </authorList>
    </citation>
    <scope>NUCLEOTIDE SEQUENCE</scope>
    <source>
        <strain evidence="2">R05AC</strain>
    </source>
</reference>
<feature type="region of interest" description="Disordered" evidence="1">
    <location>
        <begin position="160"/>
        <end position="184"/>
    </location>
</feature>
<evidence type="ECO:0000313" key="3">
    <source>
        <dbReference type="Proteomes" id="UP001224775"/>
    </source>
</evidence>
<comment type="caution">
    <text evidence="2">The sequence shown here is derived from an EMBL/GenBank/DDBJ whole genome shotgun (WGS) entry which is preliminary data.</text>
</comment>
<feature type="region of interest" description="Disordered" evidence="1">
    <location>
        <begin position="261"/>
        <end position="281"/>
    </location>
</feature>
<gene>
    <name evidence="2" type="ORF">QTG54_016366</name>
</gene>